<gene>
    <name evidence="4" type="ORF">ABV408_11055</name>
</gene>
<organism evidence="4">
    <name type="scientific">Salinicola endophyticus</name>
    <dbReference type="NCBI Taxonomy" id="1949083"/>
    <lineage>
        <taxon>Bacteria</taxon>
        <taxon>Pseudomonadati</taxon>
        <taxon>Pseudomonadota</taxon>
        <taxon>Gammaproteobacteria</taxon>
        <taxon>Oceanospirillales</taxon>
        <taxon>Halomonadaceae</taxon>
        <taxon>Salinicola</taxon>
    </lineage>
</organism>
<sequence>MMARRDPALSYRLAMVAIVKNERDYLPEWVAYHRMIGVEHFYIADNGSDDGTDLLLASWQRLGLVTTCSWTPEDKAQTSWYAHVLETWGRETEFMAFLDADEFLVHPHCDRPLEWLAPVLAPADVGAVAINWRIFGSSHMQRRQPGGVLERFTQASVEAHAVNCHFKSIVRPQRVKAMTAHAATLEPGYRYVNANGDPVTFLDDQPRSGRTREVIATPLKVYHYNIKSRQEFIDTKLNRGRANMPAGHTRDMQYFRNHDLNQERLGFSSELLARLREEIRPLLPVVSPPSPPRFFVHIPKTAGTSFRLGARHHLGSAGVWHDYGEKQRETAPEVALWAHQRRDSWQLWQCLRERQVRLLAGHVGMDKYGHLAGLRDSFTFVREPLQRIASEYHHFVRHHQYRDSFQAFYRRQDMINRQARFLESTRLEALGMVGITERYADSLSLINDRYGWQIPDLAENLGHDSVSHVYSIDPADEAALRELNASDFSLYAQALALFETRLALWREGRPYAHGGIQQCQPDRVVGWAWWAVDDYPVEVEVRVNDTRVGCCVASGLRPGFLRWGAPRAAQVGFHLPLKAAPGDRVECRVLLTGQSLGRCQIAVDERLSQALAP</sequence>
<dbReference type="RefSeq" id="WP_353979007.1">
    <property type="nucleotide sequence ID" value="NZ_CP159578.1"/>
</dbReference>
<dbReference type="GO" id="GO:0005737">
    <property type="term" value="C:cytoplasm"/>
    <property type="evidence" value="ECO:0007669"/>
    <property type="project" value="TreeGrafter"/>
</dbReference>
<dbReference type="EC" id="2.4.-.-" evidence="4"/>
<dbReference type="GO" id="GO:0016757">
    <property type="term" value="F:glycosyltransferase activity"/>
    <property type="evidence" value="ECO:0007669"/>
    <property type="project" value="UniProtKB-KW"/>
</dbReference>
<comment type="subcellular location">
    <subcellularLocation>
        <location evidence="1">Membrane</location>
        <topology evidence="1">Single-pass membrane protein</topology>
    </subcellularLocation>
</comment>
<dbReference type="SUPFAM" id="SSF53448">
    <property type="entry name" value="Nucleotide-diphospho-sugar transferases"/>
    <property type="match status" value="1"/>
</dbReference>
<dbReference type="PANTHER" id="PTHR21461:SF69">
    <property type="entry name" value="GLYCOSYLTRANSFERASE FAMILY 92 PROTEIN"/>
    <property type="match status" value="1"/>
</dbReference>
<proteinExistence type="predicted"/>
<reference evidence="4" key="1">
    <citation type="submission" date="2024-06" db="EMBL/GenBank/DDBJ databases">
        <title>Complete genome of Salinicola endophyticus HNIBRBA4755.</title>
        <authorList>
            <person name="Shin S.Y."/>
            <person name="Kang H."/>
            <person name="Song J."/>
        </authorList>
    </citation>
    <scope>NUCLEOTIDE SEQUENCE</scope>
    <source>
        <strain evidence="4">HNIBRBA4755</strain>
    </source>
</reference>
<keyword evidence="3" id="KW-0472">Membrane</keyword>
<keyword evidence="3" id="KW-1133">Transmembrane helix</keyword>
<dbReference type="Gene3D" id="3.40.50.300">
    <property type="entry name" value="P-loop containing nucleotide triphosphate hydrolases"/>
    <property type="match status" value="1"/>
</dbReference>
<dbReference type="EMBL" id="CP159578">
    <property type="protein sequence ID" value="XCJ77983.1"/>
    <property type="molecule type" value="Genomic_DNA"/>
</dbReference>
<evidence type="ECO:0000313" key="4">
    <source>
        <dbReference type="EMBL" id="XCJ77983.1"/>
    </source>
</evidence>
<keyword evidence="4" id="KW-0328">Glycosyltransferase</keyword>
<dbReference type="Pfam" id="PF13704">
    <property type="entry name" value="Glyco_tranf_2_4"/>
    <property type="match status" value="1"/>
</dbReference>
<evidence type="ECO:0000256" key="1">
    <source>
        <dbReference type="ARBA" id="ARBA00004167"/>
    </source>
</evidence>
<keyword evidence="4" id="KW-0808">Transferase</keyword>
<dbReference type="AlphaFoldDB" id="A0AB74U5U8"/>
<name>A0AB74U5U8_9GAMM</name>
<keyword evidence="2" id="KW-0812">Transmembrane</keyword>
<evidence type="ECO:0000256" key="2">
    <source>
        <dbReference type="ARBA" id="ARBA00022692"/>
    </source>
</evidence>
<dbReference type="PANTHER" id="PTHR21461">
    <property type="entry name" value="GLYCOSYLTRANSFERASE FAMILY 92 PROTEIN"/>
    <property type="match status" value="1"/>
</dbReference>
<evidence type="ECO:0000256" key="3">
    <source>
        <dbReference type="ARBA" id="ARBA00022989"/>
    </source>
</evidence>
<protein>
    <submittedName>
        <fullName evidence="4">Glycosyltransferase family 2 protein</fullName>
        <ecNumber evidence="4">2.4.-.-</ecNumber>
    </submittedName>
</protein>
<dbReference type="InterPro" id="IPR029044">
    <property type="entry name" value="Nucleotide-diphossugar_trans"/>
</dbReference>
<accession>A0AB74U5U8</accession>
<dbReference type="GO" id="GO:0016020">
    <property type="term" value="C:membrane"/>
    <property type="evidence" value="ECO:0007669"/>
    <property type="project" value="UniProtKB-SubCell"/>
</dbReference>
<dbReference type="InterPro" id="IPR027417">
    <property type="entry name" value="P-loop_NTPase"/>
</dbReference>